<dbReference type="EnsemblMetazoa" id="AALB014955-RA">
    <property type="protein sequence ID" value="AALB014955-PA"/>
    <property type="gene ID" value="AALB014955"/>
</dbReference>
<reference evidence="1" key="2">
    <citation type="submission" date="2022-08" db="UniProtKB">
        <authorList>
            <consortium name="EnsemblMetazoa"/>
        </authorList>
    </citation>
    <scope>IDENTIFICATION</scope>
    <source>
        <strain evidence="1">STECLA/ALBI9_A</strain>
    </source>
</reference>
<name>A0A182FZD9_ANOAL</name>
<evidence type="ECO:0000313" key="1">
    <source>
        <dbReference type="EnsemblMetazoa" id="AALB014955-PA"/>
    </source>
</evidence>
<dbReference type="Proteomes" id="UP000069272">
    <property type="component" value="Chromosome 3R"/>
</dbReference>
<reference evidence="1 2" key="1">
    <citation type="journal article" date="2017" name="G3 (Bethesda)">
        <title>The Physical Genome Mapping of Anopheles albimanus Corrected Scaffold Misassemblies and Identified Interarm Rearrangements in Genus Anopheles.</title>
        <authorList>
            <person name="Artemov G.N."/>
            <person name="Peery A.N."/>
            <person name="Jiang X."/>
            <person name="Tu Z."/>
            <person name="Stegniy V.N."/>
            <person name="Sharakhova M.V."/>
            <person name="Sharakhov I.V."/>
        </authorList>
    </citation>
    <scope>NUCLEOTIDE SEQUENCE [LARGE SCALE GENOMIC DNA]</scope>
    <source>
        <strain evidence="1 2">ALBI9_A</strain>
    </source>
</reference>
<sequence>MLSCGVCAEWCNDDSDSVCTVNRMLVPPVTYECE</sequence>
<proteinExistence type="predicted"/>
<keyword evidence="2" id="KW-1185">Reference proteome</keyword>
<organism evidence="1 2">
    <name type="scientific">Anopheles albimanus</name>
    <name type="common">New world malaria mosquito</name>
    <dbReference type="NCBI Taxonomy" id="7167"/>
    <lineage>
        <taxon>Eukaryota</taxon>
        <taxon>Metazoa</taxon>
        <taxon>Ecdysozoa</taxon>
        <taxon>Arthropoda</taxon>
        <taxon>Hexapoda</taxon>
        <taxon>Insecta</taxon>
        <taxon>Pterygota</taxon>
        <taxon>Neoptera</taxon>
        <taxon>Endopterygota</taxon>
        <taxon>Diptera</taxon>
        <taxon>Nematocera</taxon>
        <taxon>Culicoidea</taxon>
        <taxon>Culicidae</taxon>
        <taxon>Anophelinae</taxon>
        <taxon>Anopheles</taxon>
    </lineage>
</organism>
<protein>
    <submittedName>
        <fullName evidence="1">Uncharacterized protein</fullName>
    </submittedName>
</protein>
<dbReference type="AlphaFoldDB" id="A0A182FZD9"/>
<evidence type="ECO:0000313" key="2">
    <source>
        <dbReference type="Proteomes" id="UP000069272"/>
    </source>
</evidence>
<accession>A0A182FZD9</accession>